<feature type="region of interest" description="Disordered" evidence="3">
    <location>
        <begin position="557"/>
        <end position="674"/>
    </location>
</feature>
<evidence type="ECO:0000313" key="6">
    <source>
        <dbReference type="Proteomes" id="UP001212841"/>
    </source>
</evidence>
<sequence>MSGQERKLVFFGGMSGDWRKAPDYGRLPDVVVLDLGRKVWSRPAISGIPPQRRSLHAACLIGNTMVIFGGMGVKTDPQLDDSLYEKYSFEAAARAAGTQVYETLKDMHFLDLLTWTWIEHGGSAEVVMSARSHFTASMIDNTIYYFGGLAGFKERVPIGLNDIWRLDVEPPLPAGPLNVDATNNLIAARWTDPHSWDPFRTYRLYLRREHEAGDGFMVYEGKHMECDVSTYPAQSGETRDLQPDEEYVLRLVAFNGVAESPCKDENVFCVLPKILHPPRAITSMILPFTPSEFADDDAMDISGASGPSLMIEWQDDTPRDATFQVDATCRVLAKRAVKDAGEVVIKRRKTDDNNMVVSVNNSPQTPYDPKTSYTNAIEDDTTQEETYLEEEGGAGKWHTIWQGGRRVGISMSEIHQKVTVLEVIRRGLQVEWKDACRSKRKRDGAETTYAVEYRFRVRATIGDVRSDWCESKQGQRWEVRPDDVVKVEHEPTPESTLPIFVYQSPLTDVNRESVEAPPYSPVASSPAKPGDVSMEGIDFENPVKMFVLAAGKGEQRSATTSTFGSGSPPSLSGSDVDVEHVGEDEEDLEEEEEVMGAGTVVPAENRTPKLNIKAASSADGARRGSVPHAKTSGKKLQTPQGKGKGSATKRDKGRAVGKEPVPMDDFPATSSGRLKKRTSLYSPASAYVDPDVWNMSSTPTKPKPKQQTHRIEYSSTPEAEPVPQKKERRESSVTVKTAESPTETPAPTHPVVVRKRDANGRPVLGGEDNSFHFNLPYGTRIQVISPSQPTEVFYAARVMWYLANGSEWGLRICYDGWSGSSALETLPLKEDGSLHMEPFTGKNVDEKSLEKEAKKPRQWDSGKPGPYLVTAKNREAAMSGKCAVHSSANGSKTAWVYGTGDGEYHFR</sequence>
<feature type="compositionally biased region" description="Basic and acidic residues" evidence="3">
    <location>
        <begin position="648"/>
        <end position="657"/>
    </location>
</feature>
<feature type="region of interest" description="Disordered" evidence="3">
    <location>
        <begin position="355"/>
        <end position="374"/>
    </location>
</feature>
<gene>
    <name evidence="5" type="primary">HCFC2</name>
    <name evidence="5" type="ORF">HK097_010838</name>
</gene>
<dbReference type="AlphaFoldDB" id="A0AAD5SIJ4"/>
<dbReference type="InterPro" id="IPR013783">
    <property type="entry name" value="Ig-like_fold"/>
</dbReference>
<evidence type="ECO:0000259" key="4">
    <source>
        <dbReference type="PROSITE" id="PS50853"/>
    </source>
</evidence>
<keyword evidence="1" id="KW-0880">Kelch repeat</keyword>
<accession>A0AAD5SIJ4</accession>
<keyword evidence="6" id="KW-1185">Reference proteome</keyword>
<feature type="compositionally biased region" description="Low complexity" evidence="3">
    <location>
        <begin position="557"/>
        <end position="575"/>
    </location>
</feature>
<feature type="region of interest" description="Disordered" evidence="3">
    <location>
        <begin position="689"/>
        <end position="754"/>
    </location>
</feature>
<dbReference type="Gene3D" id="2.120.10.80">
    <property type="entry name" value="Kelch-type beta propeller"/>
    <property type="match status" value="1"/>
</dbReference>
<comment type="caution">
    <text evidence="5">The sequence shown here is derived from an EMBL/GenBank/DDBJ whole genome shotgun (WGS) entry which is preliminary data.</text>
</comment>
<organism evidence="5 6">
    <name type="scientific">Rhizophlyctis rosea</name>
    <dbReference type="NCBI Taxonomy" id="64517"/>
    <lineage>
        <taxon>Eukaryota</taxon>
        <taxon>Fungi</taxon>
        <taxon>Fungi incertae sedis</taxon>
        <taxon>Chytridiomycota</taxon>
        <taxon>Chytridiomycota incertae sedis</taxon>
        <taxon>Chytridiomycetes</taxon>
        <taxon>Rhizophlyctidales</taxon>
        <taxon>Rhizophlyctidaceae</taxon>
        <taxon>Rhizophlyctis</taxon>
    </lineage>
</organism>
<dbReference type="PROSITE" id="PS50853">
    <property type="entry name" value="FN3"/>
    <property type="match status" value="1"/>
</dbReference>
<dbReference type="PANTHER" id="PTHR46093">
    <property type="entry name" value="ACYL-COA-BINDING DOMAIN-CONTAINING PROTEIN 5"/>
    <property type="match status" value="1"/>
</dbReference>
<feature type="compositionally biased region" description="Acidic residues" evidence="3">
    <location>
        <begin position="582"/>
        <end position="594"/>
    </location>
</feature>
<dbReference type="SUPFAM" id="SSF49265">
    <property type="entry name" value="Fibronectin type III"/>
    <property type="match status" value="1"/>
</dbReference>
<dbReference type="InterPro" id="IPR015915">
    <property type="entry name" value="Kelch-typ_b-propeller"/>
</dbReference>
<dbReference type="Gene3D" id="2.60.40.10">
    <property type="entry name" value="Immunoglobulins"/>
    <property type="match status" value="1"/>
</dbReference>
<dbReference type="PANTHER" id="PTHR46093:SF3">
    <property type="entry name" value="ACYL-COA-BINDING DOMAIN-CONTAINING PROTEIN 4"/>
    <property type="match status" value="1"/>
</dbReference>
<proteinExistence type="predicted"/>
<name>A0AAD5SIJ4_9FUNG</name>
<evidence type="ECO:0000256" key="2">
    <source>
        <dbReference type="ARBA" id="ARBA00022737"/>
    </source>
</evidence>
<evidence type="ECO:0000313" key="5">
    <source>
        <dbReference type="EMBL" id="KAJ3055338.1"/>
    </source>
</evidence>
<dbReference type="SUPFAM" id="SSF117281">
    <property type="entry name" value="Kelch motif"/>
    <property type="match status" value="1"/>
</dbReference>
<reference evidence="5" key="1">
    <citation type="submission" date="2020-05" db="EMBL/GenBank/DDBJ databases">
        <title>Phylogenomic resolution of chytrid fungi.</title>
        <authorList>
            <person name="Stajich J.E."/>
            <person name="Amses K."/>
            <person name="Simmons R."/>
            <person name="Seto K."/>
            <person name="Myers J."/>
            <person name="Bonds A."/>
            <person name="Quandt C.A."/>
            <person name="Barry K."/>
            <person name="Liu P."/>
            <person name="Grigoriev I."/>
            <person name="Longcore J.E."/>
            <person name="James T.Y."/>
        </authorList>
    </citation>
    <scope>NUCLEOTIDE SEQUENCE</scope>
    <source>
        <strain evidence="5">JEL0318</strain>
    </source>
</reference>
<feature type="region of interest" description="Disordered" evidence="3">
    <location>
        <begin position="837"/>
        <end position="866"/>
    </location>
</feature>
<feature type="domain" description="Fibronectin type-III" evidence="4">
    <location>
        <begin position="172"/>
        <end position="273"/>
    </location>
</feature>
<dbReference type="CDD" id="cd00063">
    <property type="entry name" value="FN3"/>
    <property type="match status" value="1"/>
</dbReference>
<dbReference type="InterPro" id="IPR003961">
    <property type="entry name" value="FN3_dom"/>
</dbReference>
<protein>
    <submittedName>
        <fullName evidence="5">Host cell factor 2</fullName>
    </submittedName>
</protein>
<evidence type="ECO:0000256" key="3">
    <source>
        <dbReference type="SAM" id="MobiDB-lite"/>
    </source>
</evidence>
<keyword evidence="2" id="KW-0677">Repeat</keyword>
<dbReference type="EMBL" id="JADGJD010000084">
    <property type="protein sequence ID" value="KAJ3055338.1"/>
    <property type="molecule type" value="Genomic_DNA"/>
</dbReference>
<evidence type="ECO:0000256" key="1">
    <source>
        <dbReference type="ARBA" id="ARBA00022441"/>
    </source>
</evidence>
<feature type="compositionally biased region" description="Low complexity" evidence="3">
    <location>
        <begin position="737"/>
        <end position="750"/>
    </location>
</feature>
<dbReference type="InterPro" id="IPR036116">
    <property type="entry name" value="FN3_sf"/>
</dbReference>
<feature type="compositionally biased region" description="Basic and acidic residues" evidence="3">
    <location>
        <begin position="843"/>
        <end position="860"/>
    </location>
</feature>
<dbReference type="Proteomes" id="UP001212841">
    <property type="component" value="Unassembled WGS sequence"/>
</dbReference>